<evidence type="ECO:0000313" key="2">
    <source>
        <dbReference type="Proteomes" id="UP000830768"/>
    </source>
</evidence>
<protein>
    <submittedName>
        <fullName evidence="1">Uncharacterized protein</fullName>
    </submittedName>
</protein>
<dbReference type="Proteomes" id="UP000830768">
    <property type="component" value="Chromosome 6"/>
</dbReference>
<sequence length="665" mass="75084">MNSQSGVNDPKTRRACEPCRRKKTKCPAEKPVCSFCTRLNQTCYYLPRDRRLNEGRGSRVMKGSSKERVKNLESRVGQIYDMLQSLTDRNDDASAEPNLSSLSEKRLSSTDDSYIISNPSNSSVSPPFDADVWSPSNPEPPAEVLDYLVNVYRTKIYFQPLPLLALAGLPTRVPHFPRYLRWSFLSLCLRHSESYFYHEKEAQAVEFYTTSSHELTMSLAAEGVATAEVIQSLCLLALGDIMVNKQTRAWMSIGAAARLVSLQMLSRQSTLRTSDDEETYSRCYWSVFTLEKAYSPGIMVLDRLDNPPPLPPSPPLPAPAADPDTESDIITSDNSDPGIVAPSIQIISIWGDITTYLGEIRLGKTEIPWSSNSTYSRLMVRLQEFELDLSPPHRFENILVKRRTPAELLNYREYWTPWTIMQLSSHAALAVLHHPFIHLVALRDRSRKTQPKLFLQQVVDQALFHTGWVIRLLQTFEQMELEVNDPVMGHQVAATAIIPWLFQFAQDHHIAEKAREGLCLCERFLDRLSLRWPHIRYKLRVLHDLHSAAENGLDSSMVTFNTASFWKILDSPPPDNISGDPCNSAEASTSSNNDPNATLRVTTKFVQPWVDEHSGQKMSQVDPPFFSPDAGSDSMGQVSLDDFFSQFAINEALWTQPSVVNSGLI</sequence>
<gene>
    <name evidence="1" type="ORF">LCI18_007025</name>
</gene>
<keyword evidence="2" id="KW-1185">Reference proteome</keyword>
<proteinExistence type="predicted"/>
<reference evidence="1" key="1">
    <citation type="submission" date="2021-11" db="EMBL/GenBank/DDBJ databases">
        <title>Fusarium solani-melongenae Genome sequencing and assembly.</title>
        <authorList>
            <person name="Xie S."/>
            <person name="Huang L."/>
            <person name="Zhang X."/>
        </authorList>
    </citation>
    <scope>NUCLEOTIDE SEQUENCE</scope>
    <source>
        <strain evidence="1">CRI 24-3</strain>
    </source>
</reference>
<evidence type="ECO:0000313" key="1">
    <source>
        <dbReference type="EMBL" id="UPK96090.1"/>
    </source>
</evidence>
<dbReference type="EMBL" id="CP090035">
    <property type="protein sequence ID" value="UPK96090.1"/>
    <property type="molecule type" value="Genomic_DNA"/>
</dbReference>
<accession>A0ACD3Z4F5</accession>
<organism evidence="1 2">
    <name type="scientific">Fusarium solani subsp. cucurbitae</name>
    <name type="common">Neocosmosporum cucurbitae</name>
    <dbReference type="NCBI Taxonomy" id="2747967"/>
    <lineage>
        <taxon>Eukaryota</taxon>
        <taxon>Fungi</taxon>
        <taxon>Dikarya</taxon>
        <taxon>Ascomycota</taxon>
        <taxon>Pezizomycotina</taxon>
        <taxon>Sordariomycetes</taxon>
        <taxon>Hypocreomycetidae</taxon>
        <taxon>Hypocreales</taxon>
        <taxon>Nectriaceae</taxon>
        <taxon>Fusarium</taxon>
        <taxon>Fusarium solani species complex</taxon>
    </lineage>
</organism>
<name>A0ACD3Z4F5_FUSSC</name>